<dbReference type="Gene3D" id="2.60.120.620">
    <property type="entry name" value="q2cbj1_9rhob like domain"/>
    <property type="match status" value="1"/>
</dbReference>
<evidence type="ECO:0008006" key="5">
    <source>
        <dbReference type="Google" id="ProtNLM"/>
    </source>
</evidence>
<organism evidence="1 3">
    <name type="scientific">Rotaria sordida</name>
    <dbReference type="NCBI Taxonomy" id="392033"/>
    <lineage>
        <taxon>Eukaryota</taxon>
        <taxon>Metazoa</taxon>
        <taxon>Spiralia</taxon>
        <taxon>Gnathifera</taxon>
        <taxon>Rotifera</taxon>
        <taxon>Eurotatoria</taxon>
        <taxon>Bdelloidea</taxon>
        <taxon>Philodinida</taxon>
        <taxon>Philodinidae</taxon>
        <taxon>Rotaria</taxon>
    </lineage>
</organism>
<dbReference type="PANTHER" id="PTHR31630">
    <property type="entry name" value="PHYTANOYL-COA DIOXYGENASE-RELATED-RELATED"/>
    <property type="match status" value="1"/>
</dbReference>
<evidence type="ECO:0000313" key="4">
    <source>
        <dbReference type="Proteomes" id="UP000663870"/>
    </source>
</evidence>
<gene>
    <name evidence="2" type="ORF">JXQ802_LOCUS15818</name>
    <name evidence="1" type="ORF">PYM288_LOCUS13071</name>
</gene>
<proteinExistence type="predicted"/>
<dbReference type="EMBL" id="CAJNOH010000254">
    <property type="protein sequence ID" value="CAF0970230.1"/>
    <property type="molecule type" value="Genomic_DNA"/>
</dbReference>
<keyword evidence="4" id="KW-1185">Reference proteome</keyword>
<comment type="caution">
    <text evidence="1">The sequence shown here is derived from an EMBL/GenBank/DDBJ whole genome shotgun (WGS) entry which is preliminary data.</text>
</comment>
<dbReference type="AlphaFoldDB" id="A0A814EJT8"/>
<evidence type="ECO:0000313" key="1">
    <source>
        <dbReference type="EMBL" id="CAF0970230.1"/>
    </source>
</evidence>
<dbReference type="SUPFAM" id="SSF51197">
    <property type="entry name" value="Clavaminate synthase-like"/>
    <property type="match status" value="1"/>
</dbReference>
<dbReference type="Pfam" id="PF05721">
    <property type="entry name" value="PhyH"/>
    <property type="match status" value="1"/>
</dbReference>
<evidence type="ECO:0000313" key="2">
    <source>
        <dbReference type="EMBL" id="CAF1034491.1"/>
    </source>
</evidence>
<dbReference type="Proteomes" id="UP000663854">
    <property type="component" value="Unassembled WGS sequence"/>
</dbReference>
<reference evidence="1" key="1">
    <citation type="submission" date="2021-02" db="EMBL/GenBank/DDBJ databases">
        <authorList>
            <person name="Nowell W R."/>
        </authorList>
    </citation>
    <scope>NUCLEOTIDE SEQUENCE</scope>
</reference>
<dbReference type="Proteomes" id="UP000663870">
    <property type="component" value="Unassembled WGS sequence"/>
</dbReference>
<dbReference type="InterPro" id="IPR008775">
    <property type="entry name" value="Phytyl_CoA_dOase-like"/>
</dbReference>
<name>A0A814EJT8_9BILA</name>
<protein>
    <recommendedName>
        <fullName evidence="5">Phytanoyl-CoA dioxygenase</fullName>
    </recommendedName>
</protein>
<dbReference type="PANTHER" id="PTHR31630:SF10">
    <property type="entry name" value="PHYTANOYL-COA DIOXYGENASE"/>
    <property type="match status" value="1"/>
</dbReference>
<accession>A0A814EJT8</accession>
<dbReference type="EMBL" id="CAJNOL010000373">
    <property type="protein sequence ID" value="CAF1034491.1"/>
    <property type="molecule type" value="Genomic_DNA"/>
</dbReference>
<evidence type="ECO:0000313" key="3">
    <source>
        <dbReference type="Proteomes" id="UP000663854"/>
    </source>
</evidence>
<sequence length="364" mass="41541">MSQYGSTSISSSTQKTKSNPALFIDYQIESPRFPVHNAQQIQEGIEHLNDNGYAVFSHVLSPDEISSNIDLLWKHLENLSAPYQIKRDDARTWDIAWPGLAYIGLMPDEGFGQSQFAWSIRGNPNVKKIFAQLWQTNELLVSFDAVGCFRDWHWNSAWKTISGWYHCDQNPIEKSHRCSIQGFVSLTDNNEFTGGLVVVPQSHKHFEQLQSITRIGKERANFCRVRRNHPLLKQFKPRLVKCKAGDLVVFDSRCIHCNTPALDIEEVTIFNEDKIPQLLRIVAYVCMSPTAMVSADKLEEFRKTREEFVRDRITCTHWPCELNISGGSPSGVKQPLRLSMYQRSLIVGTNVDPDSEIAQEVIDV</sequence>